<accession>A0A1N7Q187</accession>
<dbReference type="InterPro" id="IPR013216">
    <property type="entry name" value="Methyltransf_11"/>
</dbReference>
<dbReference type="SUPFAM" id="SSF53335">
    <property type="entry name" value="S-adenosyl-L-methionine-dependent methyltransferases"/>
    <property type="match status" value="1"/>
</dbReference>
<dbReference type="GO" id="GO:0032259">
    <property type="term" value="P:methylation"/>
    <property type="evidence" value="ECO:0007669"/>
    <property type="project" value="UniProtKB-KW"/>
</dbReference>
<gene>
    <name evidence="2" type="ORF">SAMN05421686_11294</name>
</gene>
<dbReference type="RefSeq" id="WP_076517811.1">
    <property type="nucleotide sequence ID" value="NZ_FTOH01000012.1"/>
</dbReference>
<evidence type="ECO:0000313" key="3">
    <source>
        <dbReference type="Proteomes" id="UP000185639"/>
    </source>
</evidence>
<keyword evidence="3" id="KW-1185">Reference proteome</keyword>
<dbReference type="Proteomes" id="UP000185639">
    <property type="component" value="Unassembled WGS sequence"/>
</dbReference>
<evidence type="ECO:0000259" key="1">
    <source>
        <dbReference type="Pfam" id="PF08241"/>
    </source>
</evidence>
<dbReference type="STRING" id="484498.SAMN05421686_11294"/>
<sequence>MDTQRLMALEGSWLEERVSHLRGRHLLYAGVDTDPKFLGRSRADHTFRVGLPWQKGLVDCQAQIDNTRWPFPDETLDVVVLQHALDMTSRPHQLVREATRSLVSGGYLVVVGFNPYSTWGGVRWLRTMSTELPWVSNPVAPLRLSDWLMLLDFRVENITTAAHLWPVKIGSEAMSRRVDRVLAGNRMVAGNIYLLVARKTVAGMTTIRSGRKVRREPKLGFAIPTTRKPVSRIKGSL</sequence>
<keyword evidence="2" id="KW-0808">Transferase</keyword>
<organism evidence="2 3">
    <name type="scientific">Thalassolituus maritimus</name>
    <dbReference type="NCBI Taxonomy" id="484498"/>
    <lineage>
        <taxon>Bacteria</taxon>
        <taxon>Pseudomonadati</taxon>
        <taxon>Pseudomonadota</taxon>
        <taxon>Gammaproteobacteria</taxon>
        <taxon>Oceanospirillales</taxon>
        <taxon>Oceanospirillaceae</taxon>
        <taxon>Thalassolituus</taxon>
    </lineage>
</organism>
<dbReference type="EMBL" id="FTOH01000012">
    <property type="protein sequence ID" value="SIT16429.1"/>
    <property type="molecule type" value="Genomic_DNA"/>
</dbReference>
<name>A0A1N7Q187_9GAMM</name>
<dbReference type="InterPro" id="IPR029063">
    <property type="entry name" value="SAM-dependent_MTases_sf"/>
</dbReference>
<feature type="domain" description="Methyltransferase type 11" evidence="1">
    <location>
        <begin position="24"/>
        <end position="110"/>
    </location>
</feature>
<dbReference type="Pfam" id="PF08241">
    <property type="entry name" value="Methyltransf_11"/>
    <property type="match status" value="1"/>
</dbReference>
<evidence type="ECO:0000313" key="2">
    <source>
        <dbReference type="EMBL" id="SIT16429.1"/>
    </source>
</evidence>
<protein>
    <submittedName>
        <fullName evidence="2">Methyltransferase domain-containing protein</fullName>
    </submittedName>
</protein>
<reference evidence="3" key="1">
    <citation type="submission" date="2017-01" db="EMBL/GenBank/DDBJ databases">
        <authorList>
            <person name="Varghese N."/>
            <person name="Submissions S."/>
        </authorList>
    </citation>
    <scope>NUCLEOTIDE SEQUENCE [LARGE SCALE GENOMIC DNA]</scope>
    <source>
        <strain evidence="3">DSM 24913</strain>
    </source>
</reference>
<keyword evidence="2" id="KW-0489">Methyltransferase</keyword>
<dbReference type="Gene3D" id="3.40.50.150">
    <property type="entry name" value="Vaccinia Virus protein VP39"/>
    <property type="match status" value="1"/>
</dbReference>
<dbReference type="AlphaFoldDB" id="A0A1N7Q187"/>
<proteinExistence type="predicted"/>
<dbReference type="GO" id="GO:0008757">
    <property type="term" value="F:S-adenosylmethionine-dependent methyltransferase activity"/>
    <property type="evidence" value="ECO:0007669"/>
    <property type="project" value="InterPro"/>
</dbReference>